<keyword evidence="13" id="KW-1185">Reference proteome</keyword>
<dbReference type="AlphaFoldDB" id="A0AAD7JRM6"/>
<keyword evidence="5" id="KW-0812">Transmembrane</keyword>
<comment type="similarity">
    <text evidence="3">Belongs to the cytochrome P450 family.</text>
</comment>
<evidence type="ECO:0000256" key="1">
    <source>
        <dbReference type="ARBA" id="ARBA00001971"/>
    </source>
</evidence>
<dbReference type="Pfam" id="PF00067">
    <property type="entry name" value="p450"/>
    <property type="match status" value="1"/>
</dbReference>
<comment type="subcellular location">
    <subcellularLocation>
        <location evidence="2">Membrane</location>
        <topology evidence="2">Single-pass membrane protein</topology>
    </subcellularLocation>
</comment>
<dbReference type="InterPro" id="IPR036396">
    <property type="entry name" value="Cyt_P450_sf"/>
</dbReference>
<proteinExistence type="inferred from homology"/>
<dbReference type="PANTHER" id="PTHR46300">
    <property type="entry name" value="P450, PUTATIVE (EUROFUNG)-RELATED-RELATED"/>
    <property type="match status" value="1"/>
</dbReference>
<evidence type="ECO:0000256" key="3">
    <source>
        <dbReference type="ARBA" id="ARBA00010617"/>
    </source>
</evidence>
<organism evidence="12 13">
    <name type="scientific">Mycena metata</name>
    <dbReference type="NCBI Taxonomy" id="1033252"/>
    <lineage>
        <taxon>Eukaryota</taxon>
        <taxon>Fungi</taxon>
        <taxon>Dikarya</taxon>
        <taxon>Basidiomycota</taxon>
        <taxon>Agaricomycotina</taxon>
        <taxon>Agaricomycetes</taxon>
        <taxon>Agaricomycetidae</taxon>
        <taxon>Agaricales</taxon>
        <taxon>Marasmiineae</taxon>
        <taxon>Mycenaceae</taxon>
        <taxon>Mycena</taxon>
    </lineage>
</organism>
<keyword evidence="8" id="KW-0560">Oxidoreductase</keyword>
<keyword evidence="11" id="KW-0472">Membrane</keyword>
<comment type="cofactor">
    <cofactor evidence="1">
        <name>heme</name>
        <dbReference type="ChEBI" id="CHEBI:30413"/>
    </cofactor>
</comment>
<evidence type="ECO:0000313" key="12">
    <source>
        <dbReference type="EMBL" id="KAJ7770536.1"/>
    </source>
</evidence>
<dbReference type="GO" id="GO:0005506">
    <property type="term" value="F:iron ion binding"/>
    <property type="evidence" value="ECO:0007669"/>
    <property type="project" value="InterPro"/>
</dbReference>
<evidence type="ECO:0000256" key="7">
    <source>
        <dbReference type="ARBA" id="ARBA00022989"/>
    </source>
</evidence>
<evidence type="ECO:0000256" key="8">
    <source>
        <dbReference type="ARBA" id="ARBA00023002"/>
    </source>
</evidence>
<dbReference type="InterPro" id="IPR001128">
    <property type="entry name" value="Cyt_P450"/>
</dbReference>
<gene>
    <name evidence="12" type="ORF">B0H16DRAFT_214915</name>
</gene>
<keyword evidence="6" id="KW-0479">Metal-binding</keyword>
<evidence type="ECO:0000256" key="11">
    <source>
        <dbReference type="ARBA" id="ARBA00023136"/>
    </source>
</evidence>
<dbReference type="SUPFAM" id="SSF48264">
    <property type="entry name" value="Cytochrome P450"/>
    <property type="match status" value="1"/>
</dbReference>
<dbReference type="PANTHER" id="PTHR46300:SF2">
    <property type="entry name" value="CYTOCHROME P450 MONOOXYGENASE ALNH-RELATED"/>
    <property type="match status" value="1"/>
</dbReference>
<dbReference type="Proteomes" id="UP001215598">
    <property type="component" value="Unassembled WGS sequence"/>
</dbReference>
<keyword evidence="9" id="KW-0408">Iron</keyword>
<dbReference type="InterPro" id="IPR050364">
    <property type="entry name" value="Cytochrome_P450_fung"/>
</dbReference>
<dbReference type="GO" id="GO:0016705">
    <property type="term" value="F:oxidoreductase activity, acting on paired donors, with incorporation or reduction of molecular oxygen"/>
    <property type="evidence" value="ECO:0007669"/>
    <property type="project" value="InterPro"/>
</dbReference>
<evidence type="ECO:0000313" key="13">
    <source>
        <dbReference type="Proteomes" id="UP001215598"/>
    </source>
</evidence>
<evidence type="ECO:0000256" key="9">
    <source>
        <dbReference type="ARBA" id="ARBA00023004"/>
    </source>
</evidence>
<evidence type="ECO:0000256" key="2">
    <source>
        <dbReference type="ARBA" id="ARBA00004167"/>
    </source>
</evidence>
<dbReference type="GO" id="GO:0016020">
    <property type="term" value="C:membrane"/>
    <property type="evidence" value="ECO:0007669"/>
    <property type="project" value="UniProtKB-SubCell"/>
</dbReference>
<dbReference type="GO" id="GO:0020037">
    <property type="term" value="F:heme binding"/>
    <property type="evidence" value="ECO:0007669"/>
    <property type="project" value="InterPro"/>
</dbReference>
<keyword evidence="10" id="KW-0503">Monooxygenase</keyword>
<evidence type="ECO:0000256" key="5">
    <source>
        <dbReference type="ARBA" id="ARBA00022692"/>
    </source>
</evidence>
<name>A0AAD7JRM6_9AGAR</name>
<protein>
    <submittedName>
        <fullName evidence="12">Cytochrome P450</fullName>
    </submittedName>
</protein>
<dbReference type="EMBL" id="JARKIB010000016">
    <property type="protein sequence ID" value="KAJ7770536.1"/>
    <property type="molecule type" value="Genomic_DNA"/>
</dbReference>
<evidence type="ECO:0000256" key="10">
    <source>
        <dbReference type="ARBA" id="ARBA00023033"/>
    </source>
</evidence>
<comment type="caution">
    <text evidence="12">The sequence shown here is derived from an EMBL/GenBank/DDBJ whole genome shotgun (WGS) entry which is preliminary data.</text>
</comment>
<evidence type="ECO:0000256" key="6">
    <source>
        <dbReference type="ARBA" id="ARBA00022723"/>
    </source>
</evidence>
<keyword evidence="7" id="KW-1133">Transmembrane helix</keyword>
<sequence length="196" mass="21864">MPNAAEMPFKFMEWSRKYGEIVSVKICSSTMIILSSPRAIKVVVDKQGWATSSRPANYLAGLAAGGYHILFARDAPRLRNLKNAIARFFSPTNSLGRVPVQAAESTQLLQELMTQPEVPYSFRLKGNSANEQNFIASIRRYTHSVAMITTYGQRVPSLTSPQMQGFYQMLHRFLHVQLLGVYPPINLVPVLSQSSG</sequence>
<keyword evidence="4" id="KW-0349">Heme</keyword>
<dbReference type="Gene3D" id="1.10.630.10">
    <property type="entry name" value="Cytochrome P450"/>
    <property type="match status" value="1"/>
</dbReference>
<evidence type="ECO:0000256" key="4">
    <source>
        <dbReference type="ARBA" id="ARBA00022617"/>
    </source>
</evidence>
<accession>A0AAD7JRM6</accession>
<dbReference type="GO" id="GO:0004497">
    <property type="term" value="F:monooxygenase activity"/>
    <property type="evidence" value="ECO:0007669"/>
    <property type="project" value="UniProtKB-KW"/>
</dbReference>
<reference evidence="12" key="1">
    <citation type="submission" date="2023-03" db="EMBL/GenBank/DDBJ databases">
        <title>Massive genome expansion in bonnet fungi (Mycena s.s.) driven by repeated elements and novel gene families across ecological guilds.</title>
        <authorList>
            <consortium name="Lawrence Berkeley National Laboratory"/>
            <person name="Harder C.B."/>
            <person name="Miyauchi S."/>
            <person name="Viragh M."/>
            <person name="Kuo A."/>
            <person name="Thoen E."/>
            <person name="Andreopoulos B."/>
            <person name="Lu D."/>
            <person name="Skrede I."/>
            <person name="Drula E."/>
            <person name="Henrissat B."/>
            <person name="Morin E."/>
            <person name="Kohler A."/>
            <person name="Barry K."/>
            <person name="LaButti K."/>
            <person name="Morin E."/>
            <person name="Salamov A."/>
            <person name="Lipzen A."/>
            <person name="Mereny Z."/>
            <person name="Hegedus B."/>
            <person name="Baldrian P."/>
            <person name="Stursova M."/>
            <person name="Weitz H."/>
            <person name="Taylor A."/>
            <person name="Grigoriev I.V."/>
            <person name="Nagy L.G."/>
            <person name="Martin F."/>
            <person name="Kauserud H."/>
        </authorList>
    </citation>
    <scope>NUCLEOTIDE SEQUENCE</scope>
    <source>
        <strain evidence="12">CBHHK182m</strain>
    </source>
</reference>